<keyword evidence="1" id="KW-0472">Membrane</keyword>
<feature type="transmembrane region" description="Helical" evidence="1">
    <location>
        <begin position="132"/>
        <end position="151"/>
    </location>
</feature>
<feature type="transmembrane region" description="Helical" evidence="1">
    <location>
        <begin position="237"/>
        <end position="258"/>
    </location>
</feature>
<protein>
    <recommendedName>
        <fullName evidence="4">ABC transporter permease</fullName>
    </recommendedName>
</protein>
<evidence type="ECO:0008006" key="4">
    <source>
        <dbReference type="Google" id="ProtNLM"/>
    </source>
</evidence>
<evidence type="ECO:0000313" key="2">
    <source>
        <dbReference type="EMBL" id="KCZ99075.1"/>
    </source>
</evidence>
<evidence type="ECO:0000313" key="3">
    <source>
        <dbReference type="Proteomes" id="UP000027100"/>
    </source>
</evidence>
<organism evidence="2 3">
    <name type="scientific">Hyphomonas polymorpha PS728</name>
    <dbReference type="NCBI Taxonomy" id="1280954"/>
    <lineage>
        <taxon>Bacteria</taxon>
        <taxon>Pseudomonadati</taxon>
        <taxon>Pseudomonadota</taxon>
        <taxon>Alphaproteobacteria</taxon>
        <taxon>Hyphomonadales</taxon>
        <taxon>Hyphomonadaceae</taxon>
        <taxon>Hyphomonas</taxon>
    </lineage>
</organism>
<sequence length="428" mass="47350">MNFKTSFLREAWFLSKDRAAMIWLSLALLISAFSVVTGIAEVRAQRQTIERLLEADRADREASLADQSDWGGAAYYAFHLTYDPPSELAFAALGQRDVASWKHRVRMLALEGQIHEADPQHPDAALIGRVDFAFVAAFLAPLFVVLMLYDLRAAERAAGRYELLSATARRDAAPWRMRAGVRIACLAACLLIPFLIGAVLEQASGMAIAGAGLAVLLHLAFWGLLTSFVGRLAMPPATILTAMAGTWLLLAVLVPAAGRVLVERAIPVPAGADIMMVQRESVNDGWDRPREATMKAFLERHPEWSAYSQIEQGFEWKWYYAFQQVGDQTAEDISRAYDEGRHQRDRAASLISWLAPPALMERTLQSLAGTDVAATLAYEESIRNFHAELRAFYYPRLFREEDYSLDAVRGLPAFDGKQGANASAAADL</sequence>
<dbReference type="Pfam" id="PF12040">
    <property type="entry name" value="DUF3526"/>
    <property type="match status" value="1"/>
</dbReference>
<accession>A0A062VLP6</accession>
<comment type="caution">
    <text evidence="2">The sequence shown here is derived from an EMBL/GenBank/DDBJ whole genome shotgun (WGS) entry which is preliminary data.</text>
</comment>
<proteinExistence type="predicted"/>
<evidence type="ECO:0000256" key="1">
    <source>
        <dbReference type="SAM" id="Phobius"/>
    </source>
</evidence>
<reference evidence="2 3" key="1">
    <citation type="journal article" date="2014" name="Antonie Van Leeuwenhoek">
        <title>Hyphomonas beringensis sp. nov. and Hyphomonas chukchiensis sp. nov., isolated from surface seawater of the Bering Sea and Chukchi Sea.</title>
        <authorList>
            <person name="Li C."/>
            <person name="Lai Q."/>
            <person name="Li G."/>
            <person name="Dong C."/>
            <person name="Wang J."/>
            <person name="Liao Y."/>
            <person name="Shao Z."/>
        </authorList>
    </citation>
    <scope>NUCLEOTIDE SEQUENCE [LARGE SCALE GENOMIC DNA]</scope>
    <source>
        <strain evidence="2 3">PS728</strain>
    </source>
</reference>
<dbReference type="EMBL" id="ARYM01000007">
    <property type="protein sequence ID" value="KCZ99075.1"/>
    <property type="molecule type" value="Genomic_DNA"/>
</dbReference>
<dbReference type="InterPro" id="IPR021913">
    <property type="entry name" value="DUF3526"/>
</dbReference>
<dbReference type="AlphaFoldDB" id="A0A062VLP6"/>
<gene>
    <name evidence="2" type="ORF">HPO_07607</name>
</gene>
<dbReference type="RefSeq" id="WP_035596522.1">
    <property type="nucleotide sequence ID" value="NZ_ARYM01000007.1"/>
</dbReference>
<dbReference type="eggNOG" id="COG1277">
    <property type="taxonomic scope" value="Bacteria"/>
</dbReference>
<keyword evidence="3" id="KW-1185">Reference proteome</keyword>
<dbReference type="Proteomes" id="UP000027100">
    <property type="component" value="Unassembled WGS sequence"/>
</dbReference>
<feature type="transmembrane region" description="Helical" evidence="1">
    <location>
        <begin position="179"/>
        <end position="200"/>
    </location>
</feature>
<keyword evidence="1" id="KW-1133">Transmembrane helix</keyword>
<dbReference type="PATRIC" id="fig|1280954.3.peg.1545"/>
<name>A0A062VLP6_9PROT</name>
<feature type="transmembrane region" description="Helical" evidence="1">
    <location>
        <begin position="21"/>
        <end position="40"/>
    </location>
</feature>
<keyword evidence="1" id="KW-0812">Transmembrane</keyword>
<feature type="transmembrane region" description="Helical" evidence="1">
    <location>
        <begin position="206"/>
        <end position="225"/>
    </location>
</feature>
<dbReference type="STRING" id="1280954.HPO_07607"/>